<dbReference type="Pfam" id="PF07155">
    <property type="entry name" value="ECF-ribofla_trS"/>
    <property type="match status" value="1"/>
</dbReference>
<feature type="transmembrane region" description="Helical" evidence="1">
    <location>
        <begin position="53"/>
        <end position="77"/>
    </location>
</feature>
<dbReference type="PROSITE" id="PS51257">
    <property type="entry name" value="PROKAR_LIPOPROTEIN"/>
    <property type="match status" value="1"/>
</dbReference>
<proteinExistence type="predicted"/>
<keyword evidence="1" id="KW-0472">Membrane</keyword>
<reference evidence="2" key="1">
    <citation type="submission" date="2019-08" db="EMBL/GenBank/DDBJ databases">
        <authorList>
            <person name="Kucharzyk K."/>
            <person name="Murdoch R.W."/>
            <person name="Higgins S."/>
            <person name="Loffler F."/>
        </authorList>
    </citation>
    <scope>NUCLEOTIDE SEQUENCE</scope>
</reference>
<dbReference type="GO" id="GO:0016020">
    <property type="term" value="C:membrane"/>
    <property type="evidence" value="ECO:0007669"/>
    <property type="project" value="InterPro"/>
</dbReference>
<evidence type="ECO:0000256" key="1">
    <source>
        <dbReference type="SAM" id="Phobius"/>
    </source>
</evidence>
<sequence>MEKTMKTENHAAADTRVRTIVTTALLAALACVATMVIRVPSPTGGYMNLGDTVVLLGAFLLGPWYGALAGGIGSAMADALSGYMVYVPATLIIKAVMAILAGLLYCGLKEKSGGMLLSAVAGEIPMVAGYWLFDALLLRSFVGSAAGIPSNLVQAGFGVAVSVFLAAALRKSGYVRSKFSNL</sequence>
<keyword evidence="1" id="KW-0812">Transmembrane</keyword>
<gene>
    <name evidence="2" type="ORF">SDC9_142916</name>
</gene>
<feature type="transmembrane region" description="Helical" evidence="1">
    <location>
        <begin position="83"/>
        <end position="106"/>
    </location>
</feature>
<dbReference type="InterPro" id="IPR009825">
    <property type="entry name" value="ECF_substrate-spec-like"/>
</dbReference>
<dbReference type="PANTHER" id="PTHR37815">
    <property type="entry name" value="UPF0397 PROTEIN BC_2624-RELATED"/>
    <property type="match status" value="1"/>
</dbReference>
<keyword evidence="1" id="KW-1133">Transmembrane helix</keyword>
<feature type="transmembrane region" description="Helical" evidence="1">
    <location>
        <begin position="152"/>
        <end position="169"/>
    </location>
</feature>
<comment type="caution">
    <text evidence="2">The sequence shown here is derived from an EMBL/GenBank/DDBJ whole genome shotgun (WGS) entry which is preliminary data.</text>
</comment>
<dbReference type="AlphaFoldDB" id="A0A645E2I3"/>
<evidence type="ECO:0008006" key="3">
    <source>
        <dbReference type="Google" id="ProtNLM"/>
    </source>
</evidence>
<feature type="transmembrane region" description="Helical" evidence="1">
    <location>
        <begin position="113"/>
        <end position="132"/>
    </location>
</feature>
<dbReference type="EMBL" id="VSSQ01042217">
    <property type="protein sequence ID" value="MPM95761.1"/>
    <property type="molecule type" value="Genomic_DNA"/>
</dbReference>
<protein>
    <recommendedName>
        <fullName evidence="3">Thiamine transporter HmpT</fullName>
    </recommendedName>
</protein>
<organism evidence="2">
    <name type="scientific">bioreactor metagenome</name>
    <dbReference type="NCBI Taxonomy" id="1076179"/>
    <lineage>
        <taxon>unclassified sequences</taxon>
        <taxon>metagenomes</taxon>
        <taxon>ecological metagenomes</taxon>
    </lineage>
</organism>
<name>A0A645E2I3_9ZZZZ</name>
<evidence type="ECO:0000313" key="2">
    <source>
        <dbReference type="EMBL" id="MPM95761.1"/>
    </source>
</evidence>
<accession>A0A645E2I3</accession>
<feature type="transmembrane region" description="Helical" evidence="1">
    <location>
        <begin position="20"/>
        <end position="41"/>
    </location>
</feature>
<dbReference type="PANTHER" id="PTHR37815:SF3">
    <property type="entry name" value="UPF0397 PROTEIN SPR0429"/>
    <property type="match status" value="1"/>
</dbReference>
<dbReference type="Gene3D" id="1.10.1760.20">
    <property type="match status" value="1"/>
</dbReference>